<dbReference type="EMBL" id="CP045201">
    <property type="protein sequence ID" value="QOL80561.1"/>
    <property type="molecule type" value="Genomic_DNA"/>
</dbReference>
<evidence type="ECO:0000256" key="2">
    <source>
        <dbReference type="ARBA" id="ARBA00022908"/>
    </source>
</evidence>
<dbReference type="GO" id="GO:0003677">
    <property type="term" value="F:DNA binding"/>
    <property type="evidence" value="ECO:0007669"/>
    <property type="project" value="UniProtKB-KW"/>
</dbReference>
<dbReference type="Proteomes" id="UP000594118">
    <property type="component" value="Chromosome"/>
</dbReference>
<dbReference type="GO" id="GO:0006310">
    <property type="term" value="P:DNA recombination"/>
    <property type="evidence" value="ECO:0007669"/>
    <property type="project" value="UniProtKB-KW"/>
</dbReference>
<reference evidence="6 7" key="1">
    <citation type="submission" date="2019-10" db="EMBL/GenBank/DDBJ databases">
        <title>Pseudopuniceibacterium sp. HQ09 islated from Antarctica.</title>
        <authorList>
            <person name="Liao L."/>
            <person name="Su S."/>
            <person name="Chen B."/>
            <person name="Yu Y."/>
        </authorList>
    </citation>
    <scope>NUCLEOTIDE SEQUENCE [LARGE SCALE GENOMIC DNA]</scope>
    <source>
        <strain evidence="6 7">HQ09</strain>
    </source>
</reference>
<keyword evidence="4" id="KW-0233">DNA recombination</keyword>
<dbReference type="InterPro" id="IPR010998">
    <property type="entry name" value="Integrase_recombinase_N"/>
</dbReference>
<dbReference type="GO" id="GO:0015074">
    <property type="term" value="P:DNA integration"/>
    <property type="evidence" value="ECO:0007669"/>
    <property type="project" value="UniProtKB-KW"/>
</dbReference>
<dbReference type="KEGG" id="pshq:F3W81_06890"/>
<dbReference type="Pfam" id="PF00589">
    <property type="entry name" value="Phage_integrase"/>
    <property type="match status" value="1"/>
</dbReference>
<evidence type="ECO:0000259" key="5">
    <source>
        <dbReference type="PROSITE" id="PS51898"/>
    </source>
</evidence>
<evidence type="ECO:0000313" key="7">
    <source>
        <dbReference type="Proteomes" id="UP000594118"/>
    </source>
</evidence>
<feature type="domain" description="Tyr recombinase" evidence="5">
    <location>
        <begin position="154"/>
        <end position="325"/>
    </location>
</feature>
<dbReference type="Gene3D" id="1.10.443.10">
    <property type="entry name" value="Intergrase catalytic core"/>
    <property type="match status" value="1"/>
</dbReference>
<dbReference type="InterPro" id="IPR011010">
    <property type="entry name" value="DNA_brk_join_enz"/>
</dbReference>
<evidence type="ECO:0000256" key="1">
    <source>
        <dbReference type="ARBA" id="ARBA00008857"/>
    </source>
</evidence>
<evidence type="ECO:0000313" key="6">
    <source>
        <dbReference type="EMBL" id="QOL80561.1"/>
    </source>
</evidence>
<comment type="similarity">
    <text evidence="1">Belongs to the 'phage' integrase family.</text>
</comment>
<keyword evidence="7" id="KW-1185">Reference proteome</keyword>
<organism evidence="6 7">
    <name type="scientific">Pseudooceanicola spongiae</name>
    <dbReference type="NCBI Taxonomy" id="2613965"/>
    <lineage>
        <taxon>Bacteria</taxon>
        <taxon>Pseudomonadati</taxon>
        <taxon>Pseudomonadota</taxon>
        <taxon>Alphaproteobacteria</taxon>
        <taxon>Rhodobacterales</taxon>
        <taxon>Paracoccaceae</taxon>
        <taxon>Pseudooceanicola</taxon>
    </lineage>
</organism>
<dbReference type="PANTHER" id="PTHR30349:SF41">
    <property type="entry name" value="INTEGRASE_RECOMBINASE PROTEIN MJ0367-RELATED"/>
    <property type="match status" value="1"/>
</dbReference>
<evidence type="ECO:0000256" key="4">
    <source>
        <dbReference type="ARBA" id="ARBA00023172"/>
    </source>
</evidence>
<evidence type="ECO:0000256" key="3">
    <source>
        <dbReference type="ARBA" id="ARBA00023125"/>
    </source>
</evidence>
<sequence>MPEISIGRLRGGLCVYWTGSDGKRIRRRLAACTRKEAEAEALEVYRTANYALRPKDPAVAEIWQLYQDDLGDKPTAKTMGYTGKAVLPHFGHLRPEDITKAVCLAYSAKRREAGKSQGSVHTELGHLKSALLFAEHTRMIDRAPKIWRPEKPQTDKRILNAGEARSLIDAAIEPHIRLALILLLGTGARVGAVLDLTWDRVNFERGAINLRLDDGATRKGRAVVPMNGGTRAALATAHDAALSDYVIEYAGGPVGSIRKGVAGAVSRSGIGHVRIHDLRHTAAVTMLSNGIPLEKVSQVLGHSNTAVTFSTYGRYLPEHMQDAVNVLDFMNLRERKIQNGPAK</sequence>
<dbReference type="AlphaFoldDB" id="A0A7L9WJJ5"/>
<dbReference type="CDD" id="cd00796">
    <property type="entry name" value="INT_Rci_Hp1_C"/>
    <property type="match status" value="1"/>
</dbReference>
<dbReference type="PANTHER" id="PTHR30349">
    <property type="entry name" value="PHAGE INTEGRASE-RELATED"/>
    <property type="match status" value="1"/>
</dbReference>
<proteinExistence type="inferred from homology"/>
<dbReference type="InterPro" id="IPR050090">
    <property type="entry name" value="Tyrosine_recombinase_XerCD"/>
</dbReference>
<dbReference type="InterPro" id="IPR013762">
    <property type="entry name" value="Integrase-like_cat_sf"/>
</dbReference>
<name>A0A7L9WJJ5_9RHOB</name>
<keyword evidence="2" id="KW-0229">DNA integration</keyword>
<keyword evidence="3" id="KW-0238">DNA-binding</keyword>
<gene>
    <name evidence="6" type="ORF">F3W81_06890</name>
</gene>
<accession>A0A7L9WJJ5</accession>
<dbReference type="PROSITE" id="PS51898">
    <property type="entry name" value="TYR_RECOMBINASE"/>
    <property type="match status" value="1"/>
</dbReference>
<dbReference type="InterPro" id="IPR002104">
    <property type="entry name" value="Integrase_catalytic"/>
</dbReference>
<dbReference type="SUPFAM" id="SSF56349">
    <property type="entry name" value="DNA breaking-rejoining enzymes"/>
    <property type="match status" value="1"/>
</dbReference>
<dbReference type="Gene3D" id="1.10.150.130">
    <property type="match status" value="1"/>
</dbReference>
<protein>
    <submittedName>
        <fullName evidence="6">Tyrosine-type recombinase/integrase</fullName>
    </submittedName>
</protein>